<feature type="compositionally biased region" description="Low complexity" evidence="1">
    <location>
        <begin position="823"/>
        <end position="842"/>
    </location>
</feature>
<feature type="domain" description="SET" evidence="2">
    <location>
        <begin position="84"/>
        <end position="185"/>
    </location>
</feature>
<dbReference type="Gene3D" id="2.170.270.10">
    <property type="entry name" value="SET domain"/>
    <property type="match status" value="2"/>
</dbReference>
<feature type="region of interest" description="Disordered" evidence="1">
    <location>
        <begin position="714"/>
        <end position="876"/>
    </location>
</feature>
<feature type="compositionally biased region" description="Acidic residues" evidence="1">
    <location>
        <begin position="540"/>
        <end position="556"/>
    </location>
</feature>
<evidence type="ECO:0000256" key="1">
    <source>
        <dbReference type="SAM" id="MobiDB-lite"/>
    </source>
</evidence>
<dbReference type="InterPro" id="IPR046341">
    <property type="entry name" value="SET_dom_sf"/>
</dbReference>
<dbReference type="HOGENOM" id="CLU_017410_0_0_1"/>
<dbReference type="CDD" id="cd10529">
    <property type="entry name" value="SET_SETD5-like"/>
    <property type="match status" value="1"/>
</dbReference>
<feature type="compositionally biased region" description="Low complexity" evidence="1">
    <location>
        <begin position="794"/>
        <end position="810"/>
    </location>
</feature>
<accession>E3NIA2</accession>
<feature type="compositionally biased region" description="Low complexity" evidence="1">
    <location>
        <begin position="685"/>
        <end position="695"/>
    </location>
</feature>
<proteinExistence type="predicted"/>
<dbReference type="InterPro" id="IPR001214">
    <property type="entry name" value="SET_dom"/>
</dbReference>
<dbReference type="eggNOG" id="KOG1844">
    <property type="taxonomic scope" value="Eukaryota"/>
</dbReference>
<feature type="region of interest" description="Disordered" evidence="1">
    <location>
        <begin position="523"/>
        <end position="698"/>
    </location>
</feature>
<reference evidence="3" key="1">
    <citation type="submission" date="2007-07" db="EMBL/GenBank/DDBJ databases">
        <title>PCAP assembly of the Caenorhabditis remanei genome.</title>
        <authorList>
            <consortium name="The Caenorhabditis remanei Sequencing Consortium"/>
            <person name="Wilson R.K."/>
        </authorList>
    </citation>
    <scope>NUCLEOTIDE SEQUENCE [LARGE SCALE GENOMIC DNA]</scope>
    <source>
        <strain evidence="3">PB4641</strain>
    </source>
</reference>
<keyword evidence="4" id="KW-1185">Reference proteome</keyword>
<dbReference type="InParanoid" id="E3NIA2"/>
<gene>
    <name evidence="3" type="ORF">CRE_03489</name>
</gene>
<evidence type="ECO:0000313" key="3">
    <source>
        <dbReference type="EMBL" id="EFO98827.1"/>
    </source>
</evidence>
<dbReference type="Proteomes" id="UP000008281">
    <property type="component" value="Unassembled WGS sequence"/>
</dbReference>
<feature type="compositionally biased region" description="Pro residues" evidence="1">
    <location>
        <begin position="858"/>
        <end position="870"/>
    </location>
</feature>
<dbReference type="AlphaFoldDB" id="E3NIA2"/>
<evidence type="ECO:0000313" key="4">
    <source>
        <dbReference type="Proteomes" id="UP000008281"/>
    </source>
</evidence>
<protein>
    <recommendedName>
        <fullName evidence="2">SET domain-containing protein</fullName>
    </recommendedName>
</protein>
<feature type="region of interest" description="Disordered" evidence="1">
    <location>
        <begin position="241"/>
        <end position="263"/>
    </location>
</feature>
<sequence length="920" mass="100555">MSATNMHYFSKNGKLRIRTIPNSNEKSTLSAVLKDAVNEYTPIVKGFLHAKLVGERPAGVREKVLAFRKKQKSRLIDEMEKESGVIVREDIGTGGWILEMTGRIYLQSEVKERSEMEGENCHHLYNGIKLGGDKEQICMSVWRTETVGKYIRRSCQPTCELRHLFGSELHLIVVARKPMKRGDEVALALESDCVDFKEQLKCIHHRWNPEDCPLEKQRLLKKAQKESPEIENIEPIAPRLAGFAGPSSSDASTRPSPLLANSPSGAVLQGLQIQGLFNRRENEENLPVAQVPTTSPKLVDPPIICIHPLPLRDPIATSPPAPRLNFPLPSFNFNPLPSTSANPSPPTVTRNKYSEQAEAILRPHFTIPPAHHQEIISNIKNNPRVTKQPFSCNLLLKEDVRKDELLFEMTGHFKTRSEEIAERSKRHHIVIDGMPLSLETWQQDTLAKNMKRSCQPNCRLTYFYGEELHIFVTSNEAIEKNSMVTLPVEPDFWESDEKFCPEHVFQKKKCSVEDQWLQRMTSVAPVPEAPLEKAPLEKPDSEDEIQAEIDDPVENDDAPREARSSGAVKDAASSSSAGSNNADPQPGSEPMDAPEAAPDLAEPEEAASPVDVVAIPATAIAPPTRRRRRSAGNGRAGNGRLQNVDPEPAPERMDAPEAAAHEPEEAAAPVDKATPAPPTRRRLRSAGNRRAALNLTEPEQVDVPVNVASKKTTGATLARVPNSRSGNSTAVTFPITDRHTRPTARSAPVPPTIHNAPVAPPAGRRNRKAQLKALAANARRCQQEQNEALAATNVDSAPRAPAAPAVVDPSTTRRRRASQALSPVVPASTRRRAASPSALLSTPAPPPTAAPRRSAPGPSAPPAVPAPVPAPRAREVSVARQELIALIGQSMHPTRAAVKQLTDKNSNEGHAGQGDRGGKK</sequence>
<feature type="region of interest" description="Disordered" evidence="1">
    <location>
        <begin position="891"/>
        <end position="920"/>
    </location>
</feature>
<organism evidence="4">
    <name type="scientific">Caenorhabditis remanei</name>
    <name type="common">Caenorhabditis vulgaris</name>
    <dbReference type="NCBI Taxonomy" id="31234"/>
    <lineage>
        <taxon>Eukaryota</taxon>
        <taxon>Metazoa</taxon>
        <taxon>Ecdysozoa</taxon>
        <taxon>Nematoda</taxon>
        <taxon>Chromadorea</taxon>
        <taxon>Rhabditida</taxon>
        <taxon>Rhabditina</taxon>
        <taxon>Rhabditomorpha</taxon>
        <taxon>Rhabditoidea</taxon>
        <taxon>Rhabditidae</taxon>
        <taxon>Peloderinae</taxon>
        <taxon>Caenorhabditis</taxon>
    </lineage>
</organism>
<dbReference type="Pfam" id="PF00856">
    <property type="entry name" value="SET"/>
    <property type="match status" value="1"/>
</dbReference>
<dbReference type="EMBL" id="DS268697">
    <property type="protein sequence ID" value="EFO98827.1"/>
    <property type="molecule type" value="Genomic_DNA"/>
</dbReference>
<feature type="compositionally biased region" description="Polar residues" evidence="1">
    <location>
        <begin position="246"/>
        <end position="263"/>
    </location>
</feature>
<name>E3NIA2_CAERE</name>
<feature type="compositionally biased region" description="Low complexity" evidence="1">
    <location>
        <begin position="564"/>
        <end position="623"/>
    </location>
</feature>
<feature type="compositionally biased region" description="Basic and acidic residues" evidence="1">
    <location>
        <begin position="649"/>
        <end position="664"/>
    </location>
</feature>
<feature type="compositionally biased region" description="Basic and acidic residues" evidence="1">
    <location>
        <begin position="530"/>
        <end position="539"/>
    </location>
</feature>
<feature type="compositionally biased region" description="Gly residues" evidence="1">
    <location>
        <begin position="911"/>
        <end position="920"/>
    </location>
</feature>
<dbReference type="STRING" id="31234.E3NIA2"/>
<feature type="compositionally biased region" description="Polar residues" evidence="1">
    <location>
        <begin position="722"/>
        <end position="731"/>
    </location>
</feature>
<dbReference type="OrthoDB" id="1928087at2759"/>
<evidence type="ECO:0000259" key="2">
    <source>
        <dbReference type="Pfam" id="PF00856"/>
    </source>
</evidence>
<dbReference type="SUPFAM" id="SSF82199">
    <property type="entry name" value="SET domain"/>
    <property type="match status" value="2"/>
</dbReference>